<dbReference type="EMBL" id="JAUSYY010000001">
    <property type="protein sequence ID" value="MDQ0895615.1"/>
    <property type="molecule type" value="Genomic_DNA"/>
</dbReference>
<evidence type="ECO:0000313" key="2">
    <source>
        <dbReference type="Proteomes" id="UP001239083"/>
    </source>
</evidence>
<proteinExistence type="predicted"/>
<dbReference type="RefSeq" id="WP_307043841.1">
    <property type="nucleotide sequence ID" value="NZ_JAUSYY010000001.1"/>
</dbReference>
<dbReference type="Proteomes" id="UP001239083">
    <property type="component" value="Unassembled WGS sequence"/>
</dbReference>
<sequence>MAGRAGASDERDRLTADPFDYRVTKEGAVIVFRGGRPVMTVGGHDAARLVEALQLADDSQAQHLLARASGNYRRGNERS</sequence>
<gene>
    <name evidence="1" type="ORF">QFZ26_003170</name>
</gene>
<reference evidence="1 2" key="1">
    <citation type="submission" date="2023-07" db="EMBL/GenBank/DDBJ databases">
        <title>Comparative genomics of wheat-associated soil bacteria to identify genetic determinants of phenazine resistance.</title>
        <authorList>
            <person name="Mouncey N."/>
        </authorList>
    </citation>
    <scope>NUCLEOTIDE SEQUENCE [LARGE SCALE GENOMIC DNA]</scope>
    <source>
        <strain evidence="1 2">V3I3</strain>
    </source>
</reference>
<evidence type="ECO:0000313" key="1">
    <source>
        <dbReference type="EMBL" id="MDQ0895615.1"/>
    </source>
</evidence>
<protein>
    <submittedName>
        <fullName evidence="1">Uncharacterized protein</fullName>
    </submittedName>
</protein>
<name>A0ABU0RC27_9MICO</name>
<comment type="caution">
    <text evidence="1">The sequence shown here is derived from an EMBL/GenBank/DDBJ whole genome shotgun (WGS) entry which is preliminary data.</text>
</comment>
<accession>A0ABU0RC27</accession>
<keyword evidence="2" id="KW-1185">Reference proteome</keyword>
<organism evidence="1 2">
    <name type="scientific">Agromyces ramosus</name>
    <dbReference type="NCBI Taxonomy" id="33879"/>
    <lineage>
        <taxon>Bacteria</taxon>
        <taxon>Bacillati</taxon>
        <taxon>Actinomycetota</taxon>
        <taxon>Actinomycetes</taxon>
        <taxon>Micrococcales</taxon>
        <taxon>Microbacteriaceae</taxon>
        <taxon>Agromyces</taxon>
    </lineage>
</organism>